<accession>A0A6A5YFN9</accession>
<dbReference type="PANTHER" id="PTHR22792">
    <property type="entry name" value="LUPUS LA PROTEIN-RELATED"/>
    <property type="match status" value="1"/>
</dbReference>
<evidence type="ECO:0000256" key="4">
    <source>
        <dbReference type="PROSITE-ProRule" id="PRU00332"/>
    </source>
</evidence>
<dbReference type="PROSITE" id="PS50961">
    <property type="entry name" value="HTH_LA"/>
    <property type="match status" value="1"/>
</dbReference>
<feature type="domain" description="HTH La-type RNA-binding" evidence="7">
    <location>
        <begin position="121"/>
        <end position="212"/>
    </location>
</feature>
<dbReference type="SMART" id="SM00715">
    <property type="entry name" value="LA"/>
    <property type="match status" value="1"/>
</dbReference>
<feature type="compositionally biased region" description="Basic and acidic residues" evidence="5">
    <location>
        <begin position="382"/>
        <end position="421"/>
    </location>
</feature>
<dbReference type="Pfam" id="PF00076">
    <property type="entry name" value="RRM_1"/>
    <property type="match status" value="1"/>
</dbReference>
<feature type="region of interest" description="Disordered" evidence="5">
    <location>
        <begin position="1"/>
        <end position="129"/>
    </location>
</feature>
<feature type="region of interest" description="Disordered" evidence="5">
    <location>
        <begin position="306"/>
        <end position="450"/>
    </location>
</feature>
<dbReference type="InterPro" id="IPR036390">
    <property type="entry name" value="WH_DNA-bd_sf"/>
</dbReference>
<keyword evidence="3" id="KW-0539">Nucleus</keyword>
<dbReference type="OrthoDB" id="439993at2759"/>
<dbReference type="GO" id="GO:1990904">
    <property type="term" value="C:ribonucleoprotein complex"/>
    <property type="evidence" value="ECO:0007669"/>
    <property type="project" value="InterPro"/>
</dbReference>
<comment type="subcellular location">
    <subcellularLocation>
        <location evidence="1">Nucleus</location>
    </subcellularLocation>
</comment>
<evidence type="ECO:0000259" key="7">
    <source>
        <dbReference type="PROSITE" id="PS50961"/>
    </source>
</evidence>
<evidence type="ECO:0000256" key="2">
    <source>
        <dbReference type="ARBA" id="ARBA00022884"/>
    </source>
</evidence>
<dbReference type="Gene3D" id="1.10.10.10">
    <property type="entry name" value="Winged helix-like DNA-binding domain superfamily/Winged helix DNA-binding domain"/>
    <property type="match status" value="1"/>
</dbReference>
<dbReference type="SUPFAM" id="SSF46785">
    <property type="entry name" value="Winged helix' DNA-binding domain"/>
    <property type="match status" value="1"/>
</dbReference>
<feature type="compositionally biased region" description="Basic and acidic residues" evidence="5">
    <location>
        <begin position="429"/>
        <end position="439"/>
    </location>
</feature>
<feature type="compositionally biased region" description="Polar residues" evidence="5">
    <location>
        <begin position="111"/>
        <end position="123"/>
    </location>
</feature>
<keyword evidence="9" id="KW-1185">Reference proteome</keyword>
<dbReference type="PROSITE" id="PS50102">
    <property type="entry name" value="RRM"/>
    <property type="match status" value="1"/>
</dbReference>
<feature type="compositionally biased region" description="Basic and acidic residues" evidence="5">
    <location>
        <begin position="341"/>
        <end position="366"/>
    </location>
</feature>
<keyword evidence="2 4" id="KW-0694">RNA-binding</keyword>
<dbReference type="EMBL" id="ML978714">
    <property type="protein sequence ID" value="KAF2089740.1"/>
    <property type="molecule type" value="Genomic_DNA"/>
</dbReference>
<evidence type="ECO:0000256" key="5">
    <source>
        <dbReference type="SAM" id="MobiDB-lite"/>
    </source>
</evidence>
<reference evidence="8" key="1">
    <citation type="journal article" date="2020" name="Stud. Mycol.">
        <title>101 Dothideomycetes genomes: a test case for predicting lifestyles and emergence of pathogens.</title>
        <authorList>
            <person name="Haridas S."/>
            <person name="Albert R."/>
            <person name="Binder M."/>
            <person name="Bloem J."/>
            <person name="Labutti K."/>
            <person name="Salamov A."/>
            <person name="Andreopoulos B."/>
            <person name="Baker S."/>
            <person name="Barry K."/>
            <person name="Bills G."/>
            <person name="Bluhm B."/>
            <person name="Cannon C."/>
            <person name="Castanera R."/>
            <person name="Culley D."/>
            <person name="Daum C."/>
            <person name="Ezra D."/>
            <person name="Gonzalez J."/>
            <person name="Henrissat B."/>
            <person name="Kuo A."/>
            <person name="Liang C."/>
            <person name="Lipzen A."/>
            <person name="Lutzoni F."/>
            <person name="Magnuson J."/>
            <person name="Mondo S."/>
            <person name="Nolan M."/>
            <person name="Ohm R."/>
            <person name="Pangilinan J."/>
            <person name="Park H.-J."/>
            <person name="Ramirez L."/>
            <person name="Alfaro M."/>
            <person name="Sun H."/>
            <person name="Tritt A."/>
            <person name="Yoshinaga Y."/>
            <person name="Zwiers L.-H."/>
            <person name="Turgeon B."/>
            <person name="Goodwin S."/>
            <person name="Spatafora J."/>
            <person name="Crous P."/>
            <person name="Grigoriev I."/>
        </authorList>
    </citation>
    <scope>NUCLEOTIDE SEQUENCE</scope>
    <source>
        <strain evidence="8">CBS 121410</strain>
    </source>
</reference>
<organism evidence="8 9">
    <name type="scientific">Saccharata proteae CBS 121410</name>
    <dbReference type="NCBI Taxonomy" id="1314787"/>
    <lineage>
        <taxon>Eukaryota</taxon>
        <taxon>Fungi</taxon>
        <taxon>Dikarya</taxon>
        <taxon>Ascomycota</taxon>
        <taxon>Pezizomycotina</taxon>
        <taxon>Dothideomycetes</taxon>
        <taxon>Dothideomycetes incertae sedis</taxon>
        <taxon>Botryosphaeriales</taxon>
        <taxon>Saccharataceae</taxon>
        <taxon>Saccharata</taxon>
    </lineage>
</organism>
<feature type="compositionally biased region" description="Basic and acidic residues" evidence="5">
    <location>
        <begin position="63"/>
        <end position="101"/>
    </location>
</feature>
<dbReference type="InterPro" id="IPR035979">
    <property type="entry name" value="RBD_domain_sf"/>
</dbReference>
<dbReference type="SUPFAM" id="SSF54928">
    <property type="entry name" value="RNA-binding domain, RBD"/>
    <property type="match status" value="1"/>
</dbReference>
<sequence>MSDTNTPVQAVEPDPAATSISNDQTVNPPKEDASVAEAAQDAQVKAENKSDEAPKPEVATNGSEDKKDGAEASAEKAEAKVEEKAEEKTEDKSERKQESPRKQHKGPPRRFQNQSKFETSNLKESSDHDEIRKQVEFYFSDSNLPQDAFLMQQTGGHENKSVPIKVIHGFKRMRHFQPYSAVLEALKNSTFLEVTENEEVKRKSPLPENITEVYEDRTQPRSIYVKGFGEEKASTQFDIEAFFTPYGPVNAIRLRRTYPDRKFKGSVFVEFDSEDTQKAFLALDPKPKFEGKDLEIKSKKEYVEGKAEDIKAGRIKPSNQGGLFRGSNRGGRGRGRGGNFHNKDRKDGDGERDNKDWKGRRDDFQRGGRGGRGRGRGGRGGRGRDDGPRNRNQEREEARGEKRGRDGEDKQEERPAKRVDARGIPVVETGKEAPKEKASDAPVPPAMTDA</sequence>
<proteinExistence type="predicted"/>
<dbReference type="InterPro" id="IPR000504">
    <property type="entry name" value="RRM_dom"/>
</dbReference>
<dbReference type="CDD" id="cd12291">
    <property type="entry name" value="RRM1_La"/>
    <property type="match status" value="1"/>
</dbReference>
<dbReference type="InterPro" id="IPR006630">
    <property type="entry name" value="La_HTH"/>
</dbReference>
<dbReference type="InterPro" id="IPR002344">
    <property type="entry name" value="Lupus_La"/>
</dbReference>
<dbReference type="InterPro" id="IPR036388">
    <property type="entry name" value="WH-like_DNA-bd_sf"/>
</dbReference>
<evidence type="ECO:0000313" key="9">
    <source>
        <dbReference type="Proteomes" id="UP000799776"/>
    </source>
</evidence>
<dbReference type="Gene3D" id="3.30.70.330">
    <property type="match status" value="1"/>
</dbReference>
<dbReference type="PRINTS" id="PR00302">
    <property type="entry name" value="LUPUSLA"/>
</dbReference>
<evidence type="ECO:0000256" key="1">
    <source>
        <dbReference type="ARBA" id="ARBA00004123"/>
    </source>
</evidence>
<dbReference type="Pfam" id="PF05383">
    <property type="entry name" value="La"/>
    <property type="match status" value="1"/>
</dbReference>
<dbReference type="Proteomes" id="UP000799776">
    <property type="component" value="Unassembled WGS sequence"/>
</dbReference>
<evidence type="ECO:0000259" key="6">
    <source>
        <dbReference type="PROSITE" id="PS50102"/>
    </source>
</evidence>
<dbReference type="GO" id="GO:0003729">
    <property type="term" value="F:mRNA binding"/>
    <property type="evidence" value="ECO:0007669"/>
    <property type="project" value="TreeGrafter"/>
</dbReference>
<gene>
    <name evidence="8" type="ORF">K490DRAFT_63874</name>
</gene>
<evidence type="ECO:0000256" key="3">
    <source>
        <dbReference type="ARBA" id="ARBA00023242"/>
    </source>
</evidence>
<protein>
    <submittedName>
        <fullName evidence="8">Uncharacterized protein</fullName>
    </submittedName>
</protein>
<feature type="compositionally biased region" description="Basic residues" evidence="5">
    <location>
        <begin position="369"/>
        <end position="381"/>
    </location>
</feature>
<evidence type="ECO:0000313" key="8">
    <source>
        <dbReference type="EMBL" id="KAF2089740.1"/>
    </source>
</evidence>
<feature type="compositionally biased region" description="Polar residues" evidence="5">
    <location>
        <begin position="18"/>
        <end position="27"/>
    </location>
</feature>
<dbReference type="InterPro" id="IPR045180">
    <property type="entry name" value="La_dom_prot"/>
</dbReference>
<name>A0A6A5YFN9_9PEZI</name>
<dbReference type="AlphaFoldDB" id="A0A6A5YFN9"/>
<dbReference type="PANTHER" id="PTHR22792:SF140">
    <property type="entry name" value="ACHILLES, ISOFORM A"/>
    <property type="match status" value="1"/>
</dbReference>
<dbReference type="GO" id="GO:0005634">
    <property type="term" value="C:nucleus"/>
    <property type="evidence" value="ECO:0007669"/>
    <property type="project" value="UniProtKB-SubCell"/>
</dbReference>
<dbReference type="SMART" id="SM00360">
    <property type="entry name" value="RRM"/>
    <property type="match status" value="1"/>
</dbReference>
<feature type="domain" description="RRM" evidence="6">
    <location>
        <begin position="221"/>
        <end position="301"/>
    </location>
</feature>
<dbReference type="GO" id="GO:0006396">
    <property type="term" value="P:RNA processing"/>
    <property type="evidence" value="ECO:0007669"/>
    <property type="project" value="InterPro"/>
</dbReference>
<feature type="compositionally biased region" description="Basic and acidic residues" evidence="5">
    <location>
        <begin position="44"/>
        <end position="55"/>
    </location>
</feature>
<dbReference type="InterPro" id="IPR012677">
    <property type="entry name" value="Nucleotide-bd_a/b_plait_sf"/>
</dbReference>